<dbReference type="OrthoDB" id="1429026at2759"/>
<evidence type="ECO:0000313" key="3">
    <source>
        <dbReference type="Proteomes" id="UP000479710"/>
    </source>
</evidence>
<reference evidence="2 3" key="1">
    <citation type="submission" date="2019-11" db="EMBL/GenBank/DDBJ databases">
        <title>Whole genome sequence of Oryza granulata.</title>
        <authorList>
            <person name="Li W."/>
        </authorList>
    </citation>
    <scope>NUCLEOTIDE SEQUENCE [LARGE SCALE GENOMIC DNA]</scope>
    <source>
        <strain evidence="3">cv. Menghai</strain>
        <tissue evidence="2">Leaf</tissue>
    </source>
</reference>
<accession>A0A6G1EKA3</accession>
<sequence length="104" mass="11948">MGLNEIVKHKVRLVAKGYVQRTGIDFEEVFTPVARMESVRLLLAVTVHEGWLVHHMDMKSAFLNRELAEEVLIQQPPSFVIDGQAHKVYRLRKALFGLHQATRT</sequence>
<dbReference type="Proteomes" id="UP000479710">
    <property type="component" value="Unassembled WGS sequence"/>
</dbReference>
<evidence type="ECO:0000259" key="1">
    <source>
        <dbReference type="Pfam" id="PF07727"/>
    </source>
</evidence>
<comment type="caution">
    <text evidence="2">The sequence shown here is derived from an EMBL/GenBank/DDBJ whole genome shotgun (WGS) entry which is preliminary data.</text>
</comment>
<feature type="domain" description="Reverse transcriptase Ty1/copia-type" evidence="1">
    <location>
        <begin position="6"/>
        <end position="103"/>
    </location>
</feature>
<gene>
    <name evidence="2" type="ORF">E2562_015954</name>
</gene>
<evidence type="ECO:0000313" key="2">
    <source>
        <dbReference type="EMBL" id="KAF0925238.1"/>
    </source>
</evidence>
<organism evidence="2 3">
    <name type="scientific">Oryza meyeriana var. granulata</name>
    <dbReference type="NCBI Taxonomy" id="110450"/>
    <lineage>
        <taxon>Eukaryota</taxon>
        <taxon>Viridiplantae</taxon>
        <taxon>Streptophyta</taxon>
        <taxon>Embryophyta</taxon>
        <taxon>Tracheophyta</taxon>
        <taxon>Spermatophyta</taxon>
        <taxon>Magnoliopsida</taxon>
        <taxon>Liliopsida</taxon>
        <taxon>Poales</taxon>
        <taxon>Poaceae</taxon>
        <taxon>BOP clade</taxon>
        <taxon>Oryzoideae</taxon>
        <taxon>Oryzeae</taxon>
        <taxon>Oryzinae</taxon>
        <taxon>Oryza</taxon>
        <taxon>Oryza meyeriana</taxon>
    </lineage>
</organism>
<dbReference type="AlphaFoldDB" id="A0A6G1EKA3"/>
<proteinExistence type="predicted"/>
<name>A0A6G1EKA3_9ORYZ</name>
<dbReference type="Pfam" id="PF07727">
    <property type="entry name" value="RVT_2"/>
    <property type="match status" value="1"/>
</dbReference>
<keyword evidence="3" id="KW-1185">Reference proteome</keyword>
<dbReference type="EMBL" id="SPHZ02000003">
    <property type="protein sequence ID" value="KAF0925238.1"/>
    <property type="molecule type" value="Genomic_DNA"/>
</dbReference>
<protein>
    <recommendedName>
        <fullName evidence="1">Reverse transcriptase Ty1/copia-type domain-containing protein</fullName>
    </recommendedName>
</protein>
<dbReference type="InterPro" id="IPR013103">
    <property type="entry name" value="RVT_2"/>
</dbReference>